<proteinExistence type="predicted"/>
<gene>
    <name evidence="1" type="ORF">BD809_1272</name>
</gene>
<dbReference type="PROSITE" id="PS51257">
    <property type="entry name" value="PROKAR_LIPOPROTEIN"/>
    <property type="match status" value="1"/>
</dbReference>
<dbReference type="RefSeq" id="WP_148783899.1">
    <property type="nucleotide sequence ID" value="NZ_VNHU01000027.1"/>
</dbReference>
<dbReference type="Proteomes" id="UP000324376">
    <property type="component" value="Unassembled WGS sequence"/>
</dbReference>
<evidence type="ECO:0000313" key="1">
    <source>
        <dbReference type="EMBL" id="TYP69652.1"/>
    </source>
</evidence>
<accession>A0A5S5BTX6</accession>
<dbReference type="OrthoDB" id="1437031at2"/>
<protein>
    <submittedName>
        <fullName evidence="1">Uncharacterized protein</fullName>
    </submittedName>
</protein>
<reference evidence="1 2" key="1">
    <citation type="submission" date="2019-07" db="EMBL/GenBank/DDBJ databases">
        <title>Genomic Encyclopedia of Archaeal and Bacterial Type Strains, Phase II (KMG-II): from individual species to whole genera.</title>
        <authorList>
            <person name="Goeker M."/>
        </authorList>
    </citation>
    <scope>NUCLEOTIDE SEQUENCE [LARGE SCALE GENOMIC DNA]</scope>
    <source>
        <strain evidence="1 2">DSM 17527</strain>
    </source>
</reference>
<organism evidence="1 2">
    <name type="scientific">Aquimarina intermedia</name>
    <dbReference type="NCBI Taxonomy" id="350814"/>
    <lineage>
        <taxon>Bacteria</taxon>
        <taxon>Pseudomonadati</taxon>
        <taxon>Bacteroidota</taxon>
        <taxon>Flavobacteriia</taxon>
        <taxon>Flavobacteriales</taxon>
        <taxon>Flavobacteriaceae</taxon>
        <taxon>Aquimarina</taxon>
    </lineage>
</organism>
<dbReference type="EMBL" id="VNHU01000027">
    <property type="protein sequence ID" value="TYP69652.1"/>
    <property type="molecule type" value="Genomic_DNA"/>
</dbReference>
<keyword evidence="2" id="KW-1185">Reference proteome</keyword>
<evidence type="ECO:0000313" key="2">
    <source>
        <dbReference type="Proteomes" id="UP000324376"/>
    </source>
</evidence>
<dbReference type="AlphaFoldDB" id="A0A5S5BTX6"/>
<name>A0A5S5BTX6_9FLAO</name>
<sequence>MKKTLLFLLTVIAFSCSEKTKKDKKPVKKENQTVNTSKQENSETIKLPNLFGERIDGPANFRDTISGKKLFELNDNTLVITAPEENGWPWAGLYVKVNQEELENLTILPNTSLIDERGELIGKSFDTIRFELYSDNYALVYGRTHSGNIKPSTYPESVLSNIIKEGKTKKENHIEYITNFQFEKSEHSIIDEIEEYYIYQSELVDVSPRDRISLLYKSDFLLAVIHWRNLDLPEYETKDLIRGHSITFVKEISEPEKQTIIDKKINFYGSID</sequence>
<comment type="caution">
    <text evidence="1">The sequence shown here is derived from an EMBL/GenBank/DDBJ whole genome shotgun (WGS) entry which is preliminary data.</text>
</comment>